<accession>A0ABP1Q0P9</accession>
<reference evidence="1 2" key="1">
    <citation type="submission" date="2024-08" db="EMBL/GenBank/DDBJ databases">
        <authorList>
            <person name="Cucini C."/>
            <person name="Frati F."/>
        </authorList>
    </citation>
    <scope>NUCLEOTIDE SEQUENCE [LARGE SCALE GENOMIC DNA]</scope>
</reference>
<organism evidence="1 2">
    <name type="scientific">Orchesella dallaii</name>
    <dbReference type="NCBI Taxonomy" id="48710"/>
    <lineage>
        <taxon>Eukaryota</taxon>
        <taxon>Metazoa</taxon>
        <taxon>Ecdysozoa</taxon>
        <taxon>Arthropoda</taxon>
        <taxon>Hexapoda</taxon>
        <taxon>Collembola</taxon>
        <taxon>Entomobryomorpha</taxon>
        <taxon>Entomobryoidea</taxon>
        <taxon>Orchesellidae</taxon>
        <taxon>Orchesellinae</taxon>
        <taxon>Orchesella</taxon>
    </lineage>
</organism>
<evidence type="ECO:0000313" key="1">
    <source>
        <dbReference type="EMBL" id="CAL8084805.1"/>
    </source>
</evidence>
<gene>
    <name evidence="1" type="ORF">ODALV1_LOCUS5907</name>
</gene>
<evidence type="ECO:0000313" key="2">
    <source>
        <dbReference type="Proteomes" id="UP001642540"/>
    </source>
</evidence>
<keyword evidence="2" id="KW-1185">Reference proteome</keyword>
<dbReference type="EMBL" id="CAXLJM020000019">
    <property type="protein sequence ID" value="CAL8084805.1"/>
    <property type="molecule type" value="Genomic_DNA"/>
</dbReference>
<proteinExistence type="predicted"/>
<name>A0ABP1Q0P9_9HEXA</name>
<comment type="caution">
    <text evidence="1">The sequence shown here is derived from an EMBL/GenBank/DDBJ whole genome shotgun (WGS) entry which is preliminary data.</text>
</comment>
<protein>
    <submittedName>
        <fullName evidence="1">Uncharacterized protein</fullName>
    </submittedName>
</protein>
<dbReference type="Proteomes" id="UP001642540">
    <property type="component" value="Unassembled WGS sequence"/>
</dbReference>
<sequence length="288" mass="32163">MAGNHGDATATTSRDEYIEEEYGDAHKDLFFVNEFLASAVHAMNTGKTDDEICQSFVLFYDDESTKAARSTLGTLTELPKRTARKNKSTATKVKEVAEIIEALRKFDFQGKGIQFVAIDLNMTCRVHSGLGDEIQMRDELQRMKTRLSTVEELCNVVNDLSTKIDNLSQNVNKPNSAATYTAAVKKGSNKKSEAPSEIHCPRNDKQKLINPIMVSTPKDGNMPQWPGHSIDNYATTADMDKEWSIVRKRRNRNSPVTGSAENELIKPSECKPLNLFITRCGGKRQLKS</sequence>